<evidence type="ECO:0000256" key="10">
    <source>
        <dbReference type="ARBA" id="ARBA00022884"/>
    </source>
</evidence>
<keyword evidence="5" id="KW-0819">tRNA processing</keyword>
<dbReference type="InterPro" id="IPR046342">
    <property type="entry name" value="CBS_dom_sf"/>
</dbReference>
<dbReference type="InterPro" id="IPR002646">
    <property type="entry name" value="PolA_pol_head_dom"/>
</dbReference>
<keyword evidence="10 12" id="KW-0694">RNA-binding</keyword>
<feature type="domain" description="CBS" evidence="13">
    <location>
        <begin position="331"/>
        <end position="390"/>
    </location>
</feature>
<keyword evidence="3" id="KW-0820">tRNA-binding</keyword>
<dbReference type="Gene3D" id="3.10.580.10">
    <property type="entry name" value="CBS-domain"/>
    <property type="match status" value="2"/>
</dbReference>
<organism evidence="14">
    <name type="scientific">uncultured Desulfobacterium sp</name>
    <dbReference type="NCBI Taxonomy" id="201089"/>
    <lineage>
        <taxon>Bacteria</taxon>
        <taxon>Pseudomonadati</taxon>
        <taxon>Thermodesulfobacteriota</taxon>
        <taxon>Desulfobacteria</taxon>
        <taxon>Desulfobacterales</taxon>
        <taxon>Desulfobacteriaceae</taxon>
        <taxon>Desulfobacterium</taxon>
        <taxon>environmental samples</taxon>
    </lineage>
</organism>
<evidence type="ECO:0000256" key="6">
    <source>
        <dbReference type="ARBA" id="ARBA00022695"/>
    </source>
</evidence>
<dbReference type="PANTHER" id="PTHR47788">
    <property type="entry name" value="POLYA POLYMERASE"/>
    <property type="match status" value="1"/>
</dbReference>
<evidence type="ECO:0000256" key="2">
    <source>
        <dbReference type="ARBA" id="ARBA00007265"/>
    </source>
</evidence>
<keyword evidence="8" id="KW-0547">Nucleotide-binding</keyword>
<evidence type="ECO:0000256" key="4">
    <source>
        <dbReference type="ARBA" id="ARBA00022679"/>
    </source>
</evidence>
<dbReference type="Pfam" id="PF01368">
    <property type="entry name" value="DHH"/>
    <property type="match status" value="1"/>
</dbReference>
<reference evidence="14" key="1">
    <citation type="submission" date="2018-01" db="EMBL/GenBank/DDBJ databases">
        <authorList>
            <person name="Regsiter A."/>
            <person name="William W."/>
        </authorList>
    </citation>
    <scope>NUCLEOTIDE SEQUENCE</scope>
    <source>
        <strain evidence="14">TRIP AH-1</strain>
    </source>
</reference>
<dbReference type="Gene3D" id="3.90.1640.10">
    <property type="entry name" value="inorganic pyrophosphatase (n-terminal core)"/>
    <property type="match status" value="1"/>
</dbReference>
<dbReference type="SUPFAM" id="SSF54631">
    <property type="entry name" value="CBS-domain pair"/>
    <property type="match status" value="1"/>
</dbReference>
<accession>A0A445MX95</accession>
<dbReference type="InterPro" id="IPR001667">
    <property type="entry name" value="DDH_dom"/>
</dbReference>
<dbReference type="Gene3D" id="1.10.3090.10">
    <property type="entry name" value="cca-adding enzyme, domain 2"/>
    <property type="match status" value="1"/>
</dbReference>
<evidence type="ECO:0000256" key="9">
    <source>
        <dbReference type="ARBA" id="ARBA00022842"/>
    </source>
</evidence>
<keyword evidence="7" id="KW-0479">Metal-binding</keyword>
<evidence type="ECO:0000256" key="11">
    <source>
        <dbReference type="PROSITE-ProRule" id="PRU00703"/>
    </source>
</evidence>
<dbReference type="SMART" id="SM00116">
    <property type="entry name" value="CBS"/>
    <property type="match status" value="2"/>
</dbReference>
<dbReference type="GO" id="GO:0046872">
    <property type="term" value="F:metal ion binding"/>
    <property type="evidence" value="ECO:0007669"/>
    <property type="project" value="UniProtKB-KW"/>
</dbReference>
<dbReference type="PROSITE" id="PS51371">
    <property type="entry name" value="CBS"/>
    <property type="match status" value="2"/>
</dbReference>
<dbReference type="SUPFAM" id="SSF64182">
    <property type="entry name" value="DHH phosphoesterases"/>
    <property type="match status" value="1"/>
</dbReference>
<dbReference type="Gene3D" id="3.30.460.10">
    <property type="entry name" value="Beta Polymerase, domain 2"/>
    <property type="match status" value="1"/>
</dbReference>
<dbReference type="AlphaFoldDB" id="A0A445MX95"/>
<dbReference type="SUPFAM" id="SSF81301">
    <property type="entry name" value="Nucleotidyltransferase"/>
    <property type="match status" value="1"/>
</dbReference>
<dbReference type="InterPro" id="IPR043519">
    <property type="entry name" value="NT_sf"/>
</dbReference>
<dbReference type="Pfam" id="PF02272">
    <property type="entry name" value="DHHA1"/>
    <property type="match status" value="1"/>
</dbReference>
<keyword evidence="4 12" id="KW-0808">Transferase</keyword>
<evidence type="ECO:0000256" key="5">
    <source>
        <dbReference type="ARBA" id="ARBA00022694"/>
    </source>
</evidence>
<evidence type="ECO:0000256" key="1">
    <source>
        <dbReference type="ARBA" id="ARBA00001946"/>
    </source>
</evidence>
<feature type="domain" description="CBS" evidence="13">
    <location>
        <begin position="394"/>
        <end position="452"/>
    </location>
</feature>
<keyword evidence="6" id="KW-0548">Nucleotidyltransferase</keyword>
<dbReference type="GO" id="GO:0000049">
    <property type="term" value="F:tRNA binding"/>
    <property type="evidence" value="ECO:0007669"/>
    <property type="project" value="UniProtKB-KW"/>
</dbReference>
<evidence type="ECO:0000256" key="7">
    <source>
        <dbReference type="ARBA" id="ARBA00022723"/>
    </source>
</evidence>
<evidence type="ECO:0000259" key="13">
    <source>
        <dbReference type="PROSITE" id="PS51371"/>
    </source>
</evidence>
<evidence type="ECO:0000313" key="14">
    <source>
        <dbReference type="EMBL" id="SPD74098.1"/>
    </source>
</evidence>
<dbReference type="GO" id="GO:0016779">
    <property type="term" value="F:nucleotidyltransferase activity"/>
    <property type="evidence" value="ECO:0007669"/>
    <property type="project" value="UniProtKB-KW"/>
</dbReference>
<evidence type="ECO:0000256" key="3">
    <source>
        <dbReference type="ARBA" id="ARBA00022555"/>
    </source>
</evidence>
<dbReference type="InterPro" id="IPR052390">
    <property type="entry name" value="tRNA_nt/polyA_polymerase"/>
</dbReference>
<evidence type="ECO:0000256" key="8">
    <source>
        <dbReference type="ARBA" id="ARBA00022741"/>
    </source>
</evidence>
<dbReference type="Gene3D" id="3.10.310.30">
    <property type="match status" value="1"/>
</dbReference>
<gene>
    <name evidence="14" type="ORF">PITCH_A2030242</name>
</gene>
<proteinExistence type="inferred from homology"/>
<keyword evidence="11" id="KW-0129">CBS domain</keyword>
<dbReference type="GO" id="GO:0008033">
    <property type="term" value="P:tRNA processing"/>
    <property type="evidence" value="ECO:0007669"/>
    <property type="project" value="UniProtKB-KW"/>
</dbReference>
<dbReference type="SUPFAM" id="SSF81891">
    <property type="entry name" value="Poly A polymerase C-terminal region-like"/>
    <property type="match status" value="1"/>
</dbReference>
<dbReference type="InterPro" id="IPR032828">
    <property type="entry name" value="PolyA_RNA-bd"/>
</dbReference>
<dbReference type="Pfam" id="PF00571">
    <property type="entry name" value="CBS"/>
    <property type="match status" value="2"/>
</dbReference>
<keyword evidence="9" id="KW-0460">Magnesium</keyword>
<dbReference type="Pfam" id="PF12627">
    <property type="entry name" value="PolyA_pol_RNAbd"/>
    <property type="match status" value="1"/>
</dbReference>
<dbReference type="InterPro" id="IPR000644">
    <property type="entry name" value="CBS_dom"/>
</dbReference>
<dbReference type="PANTHER" id="PTHR47788:SF1">
    <property type="entry name" value="A-ADDING TRNA NUCLEOTIDYLTRANSFERASE"/>
    <property type="match status" value="1"/>
</dbReference>
<name>A0A445MX95_9BACT</name>
<dbReference type="GO" id="GO:0000166">
    <property type="term" value="F:nucleotide binding"/>
    <property type="evidence" value="ECO:0007669"/>
    <property type="project" value="UniProtKB-KW"/>
</dbReference>
<comment type="cofactor">
    <cofactor evidence="1">
        <name>Mg(2+)</name>
        <dbReference type="ChEBI" id="CHEBI:18420"/>
    </cofactor>
</comment>
<dbReference type="EMBL" id="OJIN01000117">
    <property type="protein sequence ID" value="SPD74098.1"/>
    <property type="molecule type" value="Genomic_DNA"/>
</dbReference>
<dbReference type="CDD" id="cd05398">
    <property type="entry name" value="NT_ClassII-CCAase"/>
    <property type="match status" value="1"/>
</dbReference>
<dbReference type="InterPro" id="IPR038763">
    <property type="entry name" value="DHH_sf"/>
</dbReference>
<sequence length="892" mass="102235">MAEQRQEQKIISEKNQEEVITTHLNADFDALASMIAAKKLYPDALLVFPGSQEKSLRNFFLFSTSYMFNFTKIKQVDLDRIKRLVIVDTRQKSRIGKFAELIGKKGIEIHIYDHHPPSADDIHGDLEVICKNGSNTSLLTGLIRKKGLSVTPEEATMLCLGIHEDTGSFTFFSTTKEDYEAAAWLTEQGANHNVISDMLTRELTAEQVWILNDLIQSAVTRSINGVDVVITQVVRDDYIGDFAVVVHKFMEMENINVVFALAQMEDRVYVVARSRTKDVNVAEIATALGGGGHPHAASATIKNKTLIQVERSLLALLRSRVNPARKAADMMSSPVINIRPDDTLKNATNLLTRYDINVLLVMDEAEDLKGYLTRQVVEKAIFFGLEDHKVKEYMNIEFQTVHPEATMREVQELIVREKLRILPVTDNGKVAGVITRTDLLNILLGDPVIPASLYDSKDSSRFARKKNMARLLKERLPPKIIQELRHLGEVADMLGYNAYLVGGVVRDVILRHDNLDIDIVIEGDGIRFAQKFAEYYKARVRSHKKFGTAVLIFPDGFKVDVATARMEYYEAPGAPPVVETSSLKLDLYRRDFTINTLAIKLNKRDYGTLIDYFGALNDIKEKVLRVLHNLSFVEDPTRMLRAIRFEQRFDFKIGKLTLALIKNSARMDYFKEPANRRFLAELRLILKEKDPVKAIKRMDEFNLLQFISPDLKFDATIERLFDEIKKVISWYNLLYLEGPFDPWKVYWHGLTSQLSIASLKEMAERSRMVDIESRRMLSQRQETIMVLDRLYKFSGDNYQLYTILSPYDTETLLFLMASSNSEKTKRMISNFFTKLKGTKIQLTGNDLLDMGFPEGPIYRDVFNLVMEARLNNLVKTKEDELRFVQEHFKHYL</sequence>
<protein>
    <submittedName>
        <fullName evidence="14">CBS domain containing protein</fullName>
    </submittedName>
</protein>
<dbReference type="Pfam" id="PF01743">
    <property type="entry name" value="PolyA_pol"/>
    <property type="match status" value="1"/>
</dbReference>
<evidence type="ECO:0000256" key="12">
    <source>
        <dbReference type="RuleBase" id="RU003953"/>
    </source>
</evidence>
<comment type="similarity">
    <text evidence="2 12">Belongs to the tRNA nucleotidyltransferase/poly(A) polymerase family.</text>
</comment>
<dbReference type="InterPro" id="IPR003156">
    <property type="entry name" value="DHHA1_dom"/>
</dbReference>